<feature type="transmembrane region" description="Helical" evidence="1">
    <location>
        <begin position="56"/>
        <end position="78"/>
    </location>
</feature>
<keyword evidence="1" id="KW-0812">Transmembrane</keyword>
<evidence type="ECO:0000313" key="2">
    <source>
        <dbReference type="EMBL" id="SDE72880.1"/>
    </source>
</evidence>
<dbReference type="Proteomes" id="UP000198748">
    <property type="component" value="Unassembled WGS sequence"/>
</dbReference>
<dbReference type="PANTHER" id="PTHR40394">
    <property type="entry name" value="LIPOPROTEIN-RELATED"/>
    <property type="match status" value="1"/>
</dbReference>
<keyword evidence="1" id="KW-1133">Transmembrane helix</keyword>
<sequence length="176" mass="19433">MAELSGKYLVGVFDDDDTVLHAVPKLRKAGVKIKEVYSPFPIHGLDEALGHPRTRIGIAAFMFGVTGCCAVLTLMIWTMGYDWPMIIGGKDPISIPNYIPITFEGTVLFTAFGMVTTFLISNGLGPGTHFHPRFDVRATDNKFIMAIEMSRNSMTEEEISRALKDSGAEEVNIKQF</sequence>
<evidence type="ECO:0008006" key="4">
    <source>
        <dbReference type="Google" id="ProtNLM"/>
    </source>
</evidence>
<evidence type="ECO:0000256" key="1">
    <source>
        <dbReference type="SAM" id="Phobius"/>
    </source>
</evidence>
<dbReference type="OrthoDB" id="9792475at2"/>
<name>A0A1G7FAB4_9BACT</name>
<feature type="transmembrane region" description="Helical" evidence="1">
    <location>
        <begin position="98"/>
        <end position="120"/>
    </location>
</feature>
<dbReference type="RefSeq" id="WP_090149681.1">
    <property type="nucleotide sequence ID" value="NZ_FNAN01000006.1"/>
</dbReference>
<dbReference type="EMBL" id="FNAN01000006">
    <property type="protein sequence ID" value="SDE72880.1"/>
    <property type="molecule type" value="Genomic_DNA"/>
</dbReference>
<reference evidence="3" key="1">
    <citation type="submission" date="2016-10" db="EMBL/GenBank/DDBJ databases">
        <authorList>
            <person name="Varghese N."/>
            <person name="Submissions S."/>
        </authorList>
    </citation>
    <scope>NUCLEOTIDE SEQUENCE [LARGE SCALE GENOMIC DNA]</scope>
    <source>
        <strain evidence="3">DSM 25329</strain>
    </source>
</reference>
<keyword evidence="3" id="KW-1185">Reference proteome</keyword>
<proteinExistence type="predicted"/>
<dbReference type="Pfam" id="PF11821">
    <property type="entry name" value="ActD"/>
    <property type="match status" value="1"/>
</dbReference>
<accession>A0A1G7FAB4</accession>
<evidence type="ECO:0000313" key="3">
    <source>
        <dbReference type="Proteomes" id="UP000198748"/>
    </source>
</evidence>
<protein>
    <recommendedName>
        <fullName evidence="4">Quinol:cytochrome c oxidoreductase membrane protein</fullName>
    </recommendedName>
</protein>
<keyword evidence="1" id="KW-0472">Membrane</keyword>
<dbReference type="AlphaFoldDB" id="A0A1G7FAB4"/>
<organism evidence="2 3">
    <name type="scientific">Dyadobacter soli</name>
    <dbReference type="NCBI Taxonomy" id="659014"/>
    <lineage>
        <taxon>Bacteria</taxon>
        <taxon>Pseudomonadati</taxon>
        <taxon>Bacteroidota</taxon>
        <taxon>Cytophagia</taxon>
        <taxon>Cytophagales</taxon>
        <taxon>Spirosomataceae</taxon>
        <taxon>Dyadobacter</taxon>
    </lineage>
</organism>
<dbReference type="InterPro" id="IPR021776">
    <property type="entry name" value="ActD"/>
</dbReference>
<dbReference type="STRING" id="659014.SAMN04487996_106323"/>
<gene>
    <name evidence="2" type="ORF">SAMN04487996_106323</name>
</gene>
<dbReference type="PANTHER" id="PTHR40394:SF2">
    <property type="entry name" value="QUINOL:CYTOCHROME C OXIDOREDUCTASE MEMBRANE PROTEIN"/>
    <property type="match status" value="1"/>
</dbReference>